<sequence>MPPSSRSFYRNFDLNKQQRSSFVKYRADFVSSPRCSAVGVSGHHYTPGANEGVNEDVSVYNPTGVKIGDLLDVVETLERQIVQGSQWDSEDFERNWFVWAELEMCHDTEDSVLRTGTTTEVDTGQASNKSSGESVDTLTRTWIYGVGPFSVWQGQRHWKAPSVHDC</sequence>
<proteinExistence type="predicted"/>
<evidence type="ECO:0000313" key="1">
    <source>
        <dbReference type="EMBL" id="KAK3057807.1"/>
    </source>
</evidence>
<keyword evidence="2" id="KW-1185">Reference proteome</keyword>
<gene>
    <name evidence="1" type="ORF">LTR09_000882</name>
</gene>
<name>A0AAJ0GHP6_9PEZI</name>
<comment type="caution">
    <text evidence="1">The sequence shown here is derived from an EMBL/GenBank/DDBJ whole genome shotgun (WGS) entry which is preliminary data.</text>
</comment>
<accession>A0AAJ0GHP6</accession>
<dbReference type="AlphaFoldDB" id="A0AAJ0GHP6"/>
<reference evidence="1" key="1">
    <citation type="submission" date="2023-04" db="EMBL/GenBank/DDBJ databases">
        <title>Black Yeasts Isolated from many extreme environments.</title>
        <authorList>
            <person name="Coleine C."/>
            <person name="Stajich J.E."/>
            <person name="Selbmann L."/>
        </authorList>
    </citation>
    <scope>NUCLEOTIDE SEQUENCE</scope>
    <source>
        <strain evidence="1">CCFEE 5312</strain>
    </source>
</reference>
<dbReference type="EMBL" id="JAWDJX010000002">
    <property type="protein sequence ID" value="KAK3057807.1"/>
    <property type="molecule type" value="Genomic_DNA"/>
</dbReference>
<dbReference type="Proteomes" id="UP001271007">
    <property type="component" value="Unassembled WGS sequence"/>
</dbReference>
<evidence type="ECO:0000313" key="2">
    <source>
        <dbReference type="Proteomes" id="UP001271007"/>
    </source>
</evidence>
<organism evidence="1 2">
    <name type="scientific">Extremus antarcticus</name>
    <dbReference type="NCBI Taxonomy" id="702011"/>
    <lineage>
        <taxon>Eukaryota</taxon>
        <taxon>Fungi</taxon>
        <taxon>Dikarya</taxon>
        <taxon>Ascomycota</taxon>
        <taxon>Pezizomycotina</taxon>
        <taxon>Dothideomycetes</taxon>
        <taxon>Dothideomycetidae</taxon>
        <taxon>Mycosphaerellales</taxon>
        <taxon>Extremaceae</taxon>
        <taxon>Extremus</taxon>
    </lineage>
</organism>
<protein>
    <submittedName>
        <fullName evidence="1">Uncharacterized protein</fullName>
    </submittedName>
</protein>